<protein>
    <submittedName>
        <fullName evidence="2">Uncharacterized protein</fullName>
    </submittedName>
</protein>
<evidence type="ECO:0000313" key="2">
    <source>
        <dbReference type="EMBL" id="CAI9171998.1"/>
    </source>
</evidence>
<keyword evidence="1" id="KW-0812">Transmembrane</keyword>
<keyword evidence="3" id="KW-1185">Reference proteome</keyword>
<accession>A0ABN8ZDL6</accession>
<reference evidence="2" key="1">
    <citation type="submission" date="2023-04" db="EMBL/GenBank/DDBJ databases">
        <authorList>
            <consortium name="ELIXIR-Norway"/>
        </authorList>
    </citation>
    <scope>NUCLEOTIDE SEQUENCE [LARGE SCALE GENOMIC DNA]</scope>
</reference>
<feature type="transmembrane region" description="Helical" evidence="1">
    <location>
        <begin position="49"/>
        <end position="67"/>
    </location>
</feature>
<evidence type="ECO:0000313" key="3">
    <source>
        <dbReference type="Proteomes" id="UP001176941"/>
    </source>
</evidence>
<dbReference type="Proteomes" id="UP001176941">
    <property type="component" value="Chromosome 32"/>
</dbReference>
<organism evidence="2 3">
    <name type="scientific">Rangifer tarandus platyrhynchus</name>
    <name type="common">Svalbard reindeer</name>
    <dbReference type="NCBI Taxonomy" id="3082113"/>
    <lineage>
        <taxon>Eukaryota</taxon>
        <taxon>Metazoa</taxon>
        <taxon>Chordata</taxon>
        <taxon>Craniata</taxon>
        <taxon>Vertebrata</taxon>
        <taxon>Euteleostomi</taxon>
        <taxon>Mammalia</taxon>
        <taxon>Eutheria</taxon>
        <taxon>Laurasiatheria</taxon>
        <taxon>Artiodactyla</taxon>
        <taxon>Ruminantia</taxon>
        <taxon>Pecora</taxon>
        <taxon>Cervidae</taxon>
        <taxon>Odocoileinae</taxon>
        <taxon>Rangifer</taxon>
    </lineage>
</organism>
<name>A0ABN8ZDL6_RANTA</name>
<keyword evidence="1" id="KW-0472">Membrane</keyword>
<evidence type="ECO:0000256" key="1">
    <source>
        <dbReference type="SAM" id="Phobius"/>
    </source>
</evidence>
<sequence>MRASALVTPLGGAPNLFHFSTAVEPSPGAPKAPLLFSTQLRKSKSNSQLFSSFTCCLFYFMGTFYVTSPTQPKASMTEPMAHVASVLPIWKMLLKQLASSNGHHSYPY</sequence>
<keyword evidence="1" id="KW-1133">Transmembrane helix</keyword>
<dbReference type="EMBL" id="OX459968">
    <property type="protein sequence ID" value="CAI9171998.1"/>
    <property type="molecule type" value="Genomic_DNA"/>
</dbReference>
<proteinExistence type="predicted"/>
<gene>
    <name evidence="2" type="ORF">MRATA1EN1_LOCUS20960</name>
</gene>